<dbReference type="Proteomes" id="UP000028007">
    <property type="component" value="Unassembled WGS sequence"/>
</dbReference>
<keyword evidence="3 9" id="KW-0132">Cell division</keyword>
<dbReference type="GO" id="GO:0051301">
    <property type="term" value="P:cell division"/>
    <property type="evidence" value="ECO:0007669"/>
    <property type="project" value="UniProtKB-KW"/>
</dbReference>
<dbReference type="Gene3D" id="1.10.443.10">
    <property type="entry name" value="Intergrase catalytic core"/>
    <property type="match status" value="1"/>
</dbReference>
<comment type="similarity">
    <text evidence="9">Belongs to the 'phage' integrase family. XerC subfamily.</text>
</comment>
<evidence type="ECO:0000256" key="5">
    <source>
        <dbReference type="ARBA" id="ARBA00022908"/>
    </source>
</evidence>
<feature type="active site" evidence="9">
    <location>
        <position position="243"/>
    </location>
</feature>
<keyword evidence="5 9" id="KW-0229">DNA integration</keyword>
<dbReference type="PROSITE" id="PS51900">
    <property type="entry name" value="CB"/>
    <property type="match status" value="1"/>
</dbReference>
<feature type="active site" evidence="9">
    <location>
        <position position="170"/>
    </location>
</feature>
<sequence length="294" mass="33377">MPAESYLNYIEHEKRYSPHTLLAYRTDLLQYITYLSETLEILPVDAKAVHIRDYLVSLVEKQASPGSVGRKLSVIKSYYKFLLRRGEVVMNPANLLRAPRIPSRLPVFIPDAQMNSLLDSEDIFSSGFGGVRDKTIIELLFGTGIRLSELLGLQDDDMDFYTETIRVTGKRSKVRIVPMTRSLILQVKLYLTEKSLQKFNNKCTTLFVTDKGKPAYPMFVYLLVKRYLTYISTQDKKSPHVLRHSYATSLLNGGADLNAIKELLGHASLAATQVYTHNSIARLKSIYKQAHPKA</sequence>
<dbReference type="RefSeq" id="WP_037443971.1">
    <property type="nucleotide sequence ID" value="NZ_JNFF01000112.1"/>
</dbReference>
<proteinExistence type="inferred from homology"/>
<keyword evidence="8 9" id="KW-0131">Cell cycle</keyword>
<dbReference type="InterPro" id="IPR023009">
    <property type="entry name" value="Tyrosine_recombinase_XerC/XerD"/>
</dbReference>
<dbReference type="InterPro" id="IPR044068">
    <property type="entry name" value="CB"/>
</dbReference>
<dbReference type="InterPro" id="IPR004107">
    <property type="entry name" value="Integrase_SAM-like_N"/>
</dbReference>
<evidence type="ECO:0000259" key="10">
    <source>
        <dbReference type="PROSITE" id="PS51898"/>
    </source>
</evidence>
<keyword evidence="6 9" id="KW-0238">DNA-binding</keyword>
<dbReference type="Pfam" id="PF00589">
    <property type="entry name" value="Phage_integrase"/>
    <property type="match status" value="1"/>
</dbReference>
<dbReference type="InterPro" id="IPR002104">
    <property type="entry name" value="Integrase_catalytic"/>
</dbReference>
<evidence type="ECO:0000256" key="4">
    <source>
        <dbReference type="ARBA" id="ARBA00022829"/>
    </source>
</evidence>
<evidence type="ECO:0000256" key="7">
    <source>
        <dbReference type="ARBA" id="ARBA00023172"/>
    </source>
</evidence>
<name>A0A081PCX3_9SPHI</name>
<evidence type="ECO:0000256" key="8">
    <source>
        <dbReference type="ARBA" id="ARBA00023306"/>
    </source>
</evidence>
<dbReference type="InterPro" id="IPR010998">
    <property type="entry name" value="Integrase_recombinase_N"/>
</dbReference>
<comment type="subunit">
    <text evidence="9">Forms a cyclic heterotetrameric complex composed of two molecules of XerC and two molecules of XerD.</text>
</comment>
<dbReference type="GO" id="GO:0005737">
    <property type="term" value="C:cytoplasm"/>
    <property type="evidence" value="ECO:0007669"/>
    <property type="project" value="UniProtKB-SubCell"/>
</dbReference>
<evidence type="ECO:0000313" key="13">
    <source>
        <dbReference type="Proteomes" id="UP000028007"/>
    </source>
</evidence>
<feature type="active site" description="O-(3'-phospho-DNA)-tyrosine intermediate" evidence="9">
    <location>
        <position position="275"/>
    </location>
</feature>
<dbReference type="HAMAP" id="MF_01808">
    <property type="entry name" value="Recomb_XerC_XerD"/>
    <property type="match status" value="1"/>
</dbReference>
<comment type="function">
    <text evidence="9">Site-specific tyrosine recombinase, which acts by catalyzing the cutting and rejoining of the recombining DNA molecules. The XerC-XerD complex is essential to convert dimers of the bacterial chromosome into monomers to permit their segregation at cell division. It also contributes to the segregational stability of plasmids.</text>
</comment>
<keyword evidence="7 9" id="KW-0233">DNA recombination</keyword>
<feature type="domain" description="Core-binding (CB)" evidence="11">
    <location>
        <begin position="1"/>
        <end position="83"/>
    </location>
</feature>
<dbReference type="Gene3D" id="1.10.150.130">
    <property type="match status" value="1"/>
</dbReference>
<keyword evidence="2 9" id="KW-0963">Cytoplasm</keyword>
<organism evidence="12 13">
    <name type="scientific">Pedobacter antarcticus 4BY</name>
    <dbReference type="NCBI Taxonomy" id="1358423"/>
    <lineage>
        <taxon>Bacteria</taxon>
        <taxon>Pseudomonadati</taxon>
        <taxon>Bacteroidota</taxon>
        <taxon>Sphingobacteriia</taxon>
        <taxon>Sphingobacteriales</taxon>
        <taxon>Sphingobacteriaceae</taxon>
        <taxon>Pedobacter</taxon>
    </lineage>
</organism>
<feature type="active site" evidence="9">
    <location>
        <position position="146"/>
    </location>
</feature>
<comment type="caution">
    <text evidence="12">The sequence shown here is derived from an EMBL/GenBank/DDBJ whole genome shotgun (WGS) entry which is preliminary data.</text>
</comment>
<feature type="active site" evidence="9">
    <location>
        <position position="266"/>
    </location>
</feature>
<evidence type="ECO:0000313" key="12">
    <source>
        <dbReference type="EMBL" id="KEQ28546.1"/>
    </source>
</evidence>
<dbReference type="InterPro" id="IPR011010">
    <property type="entry name" value="DNA_brk_join_enz"/>
</dbReference>
<dbReference type="PANTHER" id="PTHR30349:SF77">
    <property type="entry name" value="TYROSINE RECOMBINASE XERC"/>
    <property type="match status" value="1"/>
</dbReference>
<dbReference type="SUPFAM" id="SSF56349">
    <property type="entry name" value="DNA breaking-rejoining enzymes"/>
    <property type="match status" value="1"/>
</dbReference>
<dbReference type="eggNOG" id="COG4974">
    <property type="taxonomic scope" value="Bacteria"/>
</dbReference>
<dbReference type="PANTHER" id="PTHR30349">
    <property type="entry name" value="PHAGE INTEGRASE-RELATED"/>
    <property type="match status" value="1"/>
</dbReference>
<dbReference type="OrthoDB" id="9801717at2"/>
<evidence type="ECO:0000256" key="1">
    <source>
        <dbReference type="ARBA" id="ARBA00004496"/>
    </source>
</evidence>
<comment type="subcellular location">
    <subcellularLocation>
        <location evidence="1 9">Cytoplasm</location>
    </subcellularLocation>
</comment>
<dbReference type="GO" id="GO:0003677">
    <property type="term" value="F:DNA binding"/>
    <property type="evidence" value="ECO:0007669"/>
    <property type="project" value="UniProtKB-UniRule"/>
</dbReference>
<accession>A0A081PCX3</accession>
<dbReference type="InterPro" id="IPR013762">
    <property type="entry name" value="Integrase-like_cat_sf"/>
</dbReference>
<evidence type="ECO:0000256" key="9">
    <source>
        <dbReference type="HAMAP-Rule" id="MF_01808"/>
    </source>
</evidence>
<evidence type="ECO:0000256" key="2">
    <source>
        <dbReference type="ARBA" id="ARBA00022490"/>
    </source>
</evidence>
<evidence type="ECO:0000256" key="3">
    <source>
        <dbReference type="ARBA" id="ARBA00022618"/>
    </source>
</evidence>
<dbReference type="GO" id="GO:0009037">
    <property type="term" value="F:tyrosine-based site-specific recombinase activity"/>
    <property type="evidence" value="ECO:0007669"/>
    <property type="project" value="UniProtKB-UniRule"/>
</dbReference>
<dbReference type="EMBL" id="JNFF01000112">
    <property type="protein sequence ID" value="KEQ28546.1"/>
    <property type="molecule type" value="Genomic_DNA"/>
</dbReference>
<feature type="active site" evidence="9">
    <location>
        <position position="240"/>
    </location>
</feature>
<dbReference type="Pfam" id="PF02899">
    <property type="entry name" value="Phage_int_SAM_1"/>
    <property type="match status" value="1"/>
</dbReference>
<dbReference type="InterPro" id="IPR050090">
    <property type="entry name" value="Tyrosine_recombinase_XerCD"/>
</dbReference>
<gene>
    <name evidence="9" type="primary">xerC</name>
    <name evidence="12" type="ORF">N180_18285</name>
</gene>
<feature type="domain" description="Tyr recombinase" evidence="10">
    <location>
        <begin position="104"/>
        <end position="288"/>
    </location>
</feature>
<evidence type="ECO:0000256" key="6">
    <source>
        <dbReference type="ARBA" id="ARBA00023125"/>
    </source>
</evidence>
<dbReference type="GO" id="GO:0006313">
    <property type="term" value="P:DNA transposition"/>
    <property type="evidence" value="ECO:0007669"/>
    <property type="project" value="UniProtKB-UniRule"/>
</dbReference>
<reference evidence="12 13" key="1">
    <citation type="journal article" date="1992" name="Int. J. Syst. Bacteriol.">
        <title>Sphingobacterium antarcticus sp. nov. a Psychrotrophic Bacterium from the Soils of Schirmacher Oasis, Antarctica.</title>
        <authorList>
            <person name="Shivaji S."/>
            <person name="Ray M.K."/>
            <person name="Rao N.S."/>
            <person name="Saiserr L."/>
            <person name="Jagannadham M.V."/>
            <person name="Kumar G.S."/>
            <person name="Reddy G."/>
            <person name="Bhargava P.M."/>
        </authorList>
    </citation>
    <scope>NUCLEOTIDE SEQUENCE [LARGE SCALE GENOMIC DNA]</scope>
    <source>
        <strain evidence="12 13">4BY</strain>
    </source>
</reference>
<dbReference type="PROSITE" id="PS51898">
    <property type="entry name" value="TYR_RECOMBINASE"/>
    <property type="match status" value="1"/>
</dbReference>
<evidence type="ECO:0000259" key="11">
    <source>
        <dbReference type="PROSITE" id="PS51900"/>
    </source>
</evidence>
<keyword evidence="13" id="KW-1185">Reference proteome</keyword>
<dbReference type="GO" id="GO:0007059">
    <property type="term" value="P:chromosome segregation"/>
    <property type="evidence" value="ECO:0007669"/>
    <property type="project" value="UniProtKB-UniRule"/>
</dbReference>
<keyword evidence="4 9" id="KW-0159">Chromosome partition</keyword>
<protein>
    <recommendedName>
        <fullName evidence="9">Tyrosine recombinase XerC</fullName>
    </recommendedName>
</protein>
<dbReference type="AlphaFoldDB" id="A0A081PCX3"/>